<protein>
    <recommendedName>
        <fullName evidence="9">Glycosyltransferase RgtA/B/C/D-like domain-containing protein</fullName>
    </recommendedName>
</protein>
<comment type="subcellular location">
    <subcellularLocation>
        <location evidence="1">Cell membrane</location>
        <topology evidence="1">Multi-pass membrane protein</topology>
    </subcellularLocation>
</comment>
<feature type="transmembrane region" description="Helical" evidence="8">
    <location>
        <begin position="215"/>
        <end position="235"/>
    </location>
</feature>
<dbReference type="Pfam" id="PF13231">
    <property type="entry name" value="PMT_2"/>
    <property type="match status" value="1"/>
</dbReference>
<gene>
    <name evidence="10" type="ORF">A2469_00200</name>
</gene>
<evidence type="ECO:0000256" key="7">
    <source>
        <dbReference type="ARBA" id="ARBA00023136"/>
    </source>
</evidence>
<name>A0A1F6P267_9BACT</name>
<dbReference type="EMBL" id="MFQY01000009">
    <property type="protein sequence ID" value="OGH90272.1"/>
    <property type="molecule type" value="Genomic_DNA"/>
</dbReference>
<dbReference type="PANTHER" id="PTHR33908">
    <property type="entry name" value="MANNOSYLTRANSFERASE YKCB-RELATED"/>
    <property type="match status" value="1"/>
</dbReference>
<dbReference type="PANTHER" id="PTHR33908:SF11">
    <property type="entry name" value="MEMBRANE PROTEIN"/>
    <property type="match status" value="1"/>
</dbReference>
<sequence length="553" mass="64427">MFSKLQNLKIDKPLLYILIITAFLMLVRISQVDFTGDNSHYAVRSLGYVDTMFSDQQTTPLNWFEHFPWWANLSFHDHPALLFFVQHIFLSIHESIFFAKLPYVLFSLGTLILVYQGAKENYGEDIAFWSTLFLAFNSLFLYTVRAGYMEAGVIFFIALTLFFFSRFLKQEKYWWYFGVSLGLCFLAKYSVFFLLPALFGYILIKHRGILKRKKIYLALLLFLAVASPIIIYNLMMYKTTGHFDYQFSRLFHTANPWVADEVGGAVMNLWGLFILLGKAVLFPYLILSLIGLICALSKKKMLLIAGCILFLTGMFVITGASYNHLNLYNLFLVLPLAYFFVTLKNWQKLPKMISKTFVYIFTAYIFITAVNSHILIRPFMETGAGWFVSGAVNKNVGIYQLDRYLDKLIADNNILSIRDGYQELKNKKPSLVDKYGTKPEALQLPARQFSDMIVYDDNLNWFVELWPFKRRRFYHNIPILSTEELKRFAPEAIFEKIYFIKATENTAIEGPIAWTDFPIEFEKTLIDKGIEPVDYIYRTDGLLAFKVYIFEFE</sequence>
<feature type="transmembrane region" description="Helical" evidence="8">
    <location>
        <begin position="174"/>
        <end position="203"/>
    </location>
</feature>
<feature type="transmembrane region" description="Helical" evidence="8">
    <location>
        <begin position="14"/>
        <end position="31"/>
    </location>
</feature>
<dbReference type="Proteomes" id="UP000178895">
    <property type="component" value="Unassembled WGS sequence"/>
</dbReference>
<feature type="domain" description="Glycosyltransferase RgtA/B/C/D-like" evidence="9">
    <location>
        <begin position="77"/>
        <end position="232"/>
    </location>
</feature>
<accession>A0A1F6P267</accession>
<feature type="transmembrane region" description="Helical" evidence="8">
    <location>
        <begin position="126"/>
        <end position="144"/>
    </location>
</feature>
<feature type="transmembrane region" description="Helical" evidence="8">
    <location>
        <begin position="97"/>
        <end position="114"/>
    </location>
</feature>
<feature type="transmembrane region" description="Helical" evidence="8">
    <location>
        <begin position="328"/>
        <end position="346"/>
    </location>
</feature>
<organism evidence="10 11">
    <name type="scientific">Candidatus Magasanikbacteria bacterium RIFOXYC2_FULL_40_16</name>
    <dbReference type="NCBI Taxonomy" id="1798703"/>
    <lineage>
        <taxon>Bacteria</taxon>
        <taxon>Candidatus Magasanikiibacteriota</taxon>
    </lineage>
</organism>
<evidence type="ECO:0000256" key="8">
    <source>
        <dbReference type="SAM" id="Phobius"/>
    </source>
</evidence>
<dbReference type="GO" id="GO:0016763">
    <property type="term" value="F:pentosyltransferase activity"/>
    <property type="evidence" value="ECO:0007669"/>
    <property type="project" value="TreeGrafter"/>
</dbReference>
<dbReference type="AlphaFoldDB" id="A0A1F6P267"/>
<dbReference type="InterPro" id="IPR050297">
    <property type="entry name" value="LipidA_mod_glycosyltrf_83"/>
</dbReference>
<dbReference type="InterPro" id="IPR038731">
    <property type="entry name" value="RgtA/B/C-like"/>
</dbReference>
<feature type="transmembrane region" description="Helical" evidence="8">
    <location>
        <begin position="69"/>
        <end position="90"/>
    </location>
</feature>
<evidence type="ECO:0000256" key="2">
    <source>
        <dbReference type="ARBA" id="ARBA00022475"/>
    </source>
</evidence>
<keyword evidence="5 8" id="KW-0812">Transmembrane</keyword>
<evidence type="ECO:0000256" key="4">
    <source>
        <dbReference type="ARBA" id="ARBA00022679"/>
    </source>
</evidence>
<evidence type="ECO:0000259" key="9">
    <source>
        <dbReference type="Pfam" id="PF13231"/>
    </source>
</evidence>
<dbReference type="GO" id="GO:0005886">
    <property type="term" value="C:plasma membrane"/>
    <property type="evidence" value="ECO:0007669"/>
    <property type="project" value="UniProtKB-SubCell"/>
</dbReference>
<keyword evidence="7 8" id="KW-0472">Membrane</keyword>
<evidence type="ECO:0000256" key="3">
    <source>
        <dbReference type="ARBA" id="ARBA00022676"/>
    </source>
</evidence>
<keyword evidence="4" id="KW-0808">Transferase</keyword>
<reference evidence="10 11" key="1">
    <citation type="journal article" date="2016" name="Nat. Commun.">
        <title>Thousands of microbial genomes shed light on interconnected biogeochemical processes in an aquifer system.</title>
        <authorList>
            <person name="Anantharaman K."/>
            <person name="Brown C.T."/>
            <person name="Hug L.A."/>
            <person name="Sharon I."/>
            <person name="Castelle C.J."/>
            <person name="Probst A.J."/>
            <person name="Thomas B.C."/>
            <person name="Singh A."/>
            <person name="Wilkins M.J."/>
            <person name="Karaoz U."/>
            <person name="Brodie E.L."/>
            <person name="Williams K.H."/>
            <person name="Hubbard S.S."/>
            <person name="Banfield J.F."/>
        </authorList>
    </citation>
    <scope>NUCLEOTIDE SEQUENCE [LARGE SCALE GENOMIC DNA]</scope>
</reference>
<feature type="transmembrane region" description="Helical" evidence="8">
    <location>
        <begin position="269"/>
        <end position="295"/>
    </location>
</feature>
<proteinExistence type="predicted"/>
<keyword evidence="3" id="KW-0328">Glycosyltransferase</keyword>
<evidence type="ECO:0000313" key="11">
    <source>
        <dbReference type="Proteomes" id="UP000178895"/>
    </source>
</evidence>
<feature type="transmembrane region" description="Helical" evidence="8">
    <location>
        <begin position="151"/>
        <end position="168"/>
    </location>
</feature>
<evidence type="ECO:0000313" key="10">
    <source>
        <dbReference type="EMBL" id="OGH90272.1"/>
    </source>
</evidence>
<keyword evidence="2" id="KW-1003">Cell membrane</keyword>
<feature type="transmembrane region" description="Helical" evidence="8">
    <location>
        <begin position="358"/>
        <end position="376"/>
    </location>
</feature>
<evidence type="ECO:0000256" key="5">
    <source>
        <dbReference type="ARBA" id="ARBA00022692"/>
    </source>
</evidence>
<feature type="transmembrane region" description="Helical" evidence="8">
    <location>
        <begin position="302"/>
        <end position="322"/>
    </location>
</feature>
<dbReference type="GO" id="GO:0009103">
    <property type="term" value="P:lipopolysaccharide biosynthetic process"/>
    <property type="evidence" value="ECO:0007669"/>
    <property type="project" value="UniProtKB-ARBA"/>
</dbReference>
<keyword evidence="6 8" id="KW-1133">Transmembrane helix</keyword>
<evidence type="ECO:0000256" key="6">
    <source>
        <dbReference type="ARBA" id="ARBA00022989"/>
    </source>
</evidence>
<evidence type="ECO:0000256" key="1">
    <source>
        <dbReference type="ARBA" id="ARBA00004651"/>
    </source>
</evidence>
<comment type="caution">
    <text evidence="10">The sequence shown here is derived from an EMBL/GenBank/DDBJ whole genome shotgun (WGS) entry which is preliminary data.</text>
</comment>